<dbReference type="InterPro" id="IPR011009">
    <property type="entry name" value="Kinase-like_dom_sf"/>
</dbReference>
<evidence type="ECO:0000256" key="7">
    <source>
        <dbReference type="ARBA" id="ARBA00022692"/>
    </source>
</evidence>
<keyword evidence="5" id="KW-0597">Phosphoprotein</keyword>
<dbReference type="AlphaFoldDB" id="A0A5N5JZ22"/>
<dbReference type="Proteomes" id="UP000326939">
    <property type="component" value="Chromosome 16"/>
</dbReference>
<evidence type="ECO:0000256" key="6">
    <source>
        <dbReference type="ARBA" id="ARBA00022614"/>
    </source>
</evidence>
<evidence type="ECO:0000313" key="19">
    <source>
        <dbReference type="Proteomes" id="UP000326939"/>
    </source>
</evidence>
<evidence type="ECO:0000313" key="18">
    <source>
        <dbReference type="EMBL" id="KAB5520087.1"/>
    </source>
</evidence>
<evidence type="ECO:0000256" key="16">
    <source>
        <dbReference type="SAM" id="Phobius"/>
    </source>
</evidence>
<keyword evidence="6" id="KW-0433">Leucine-rich repeat</keyword>
<comment type="subcellular location">
    <subcellularLocation>
        <location evidence="2">Endomembrane system</location>
        <topology evidence="2">Multi-pass membrane protein</topology>
    </subcellularLocation>
    <subcellularLocation>
        <location evidence="3">Membrane</location>
        <topology evidence="3">Single-pass membrane protein</topology>
    </subcellularLocation>
</comment>
<dbReference type="GO" id="GO:0016020">
    <property type="term" value="C:membrane"/>
    <property type="evidence" value="ECO:0007669"/>
    <property type="project" value="UniProtKB-SubCell"/>
</dbReference>
<name>A0A5N5JZ22_9ROSI</name>
<evidence type="ECO:0000256" key="5">
    <source>
        <dbReference type="ARBA" id="ARBA00022553"/>
    </source>
</evidence>
<dbReference type="PANTHER" id="PTHR48008">
    <property type="entry name" value="LEUCINE-RICH REPEAT RECEPTOR-LIKE PROTEIN KINASE IMK3-RELATED"/>
    <property type="match status" value="1"/>
</dbReference>
<evidence type="ECO:0000256" key="10">
    <source>
        <dbReference type="ARBA" id="ARBA00022741"/>
    </source>
</evidence>
<keyword evidence="9" id="KW-0677">Repeat</keyword>
<dbReference type="Pfam" id="PF13855">
    <property type="entry name" value="LRR_8"/>
    <property type="match status" value="1"/>
</dbReference>
<dbReference type="Gene3D" id="3.30.200.20">
    <property type="entry name" value="Phosphorylase Kinase, domain 1"/>
    <property type="match status" value="1"/>
</dbReference>
<dbReference type="InterPro" id="IPR003591">
    <property type="entry name" value="Leu-rich_rpt_typical-subtyp"/>
</dbReference>
<dbReference type="FunFam" id="3.80.10.10:FF:000095">
    <property type="entry name" value="LRR receptor-like serine/threonine-protein kinase GSO1"/>
    <property type="match status" value="1"/>
</dbReference>
<feature type="transmembrane region" description="Helical" evidence="16">
    <location>
        <begin position="139"/>
        <end position="170"/>
    </location>
</feature>
<evidence type="ECO:0000259" key="17">
    <source>
        <dbReference type="PROSITE" id="PS50011"/>
    </source>
</evidence>
<feature type="transmembrane region" description="Helical" evidence="16">
    <location>
        <begin position="103"/>
        <end position="119"/>
    </location>
</feature>
<dbReference type="Pfam" id="PF12799">
    <property type="entry name" value="LRR_4"/>
    <property type="match status" value="1"/>
</dbReference>
<feature type="transmembrane region" description="Helical" evidence="16">
    <location>
        <begin position="663"/>
        <end position="686"/>
    </location>
</feature>
<dbReference type="Gene3D" id="3.80.10.10">
    <property type="entry name" value="Ribonuclease Inhibitor"/>
    <property type="match status" value="3"/>
</dbReference>
<dbReference type="GO" id="GO:0004672">
    <property type="term" value="F:protein kinase activity"/>
    <property type="evidence" value="ECO:0007669"/>
    <property type="project" value="InterPro"/>
</dbReference>
<dbReference type="Pfam" id="PF08263">
    <property type="entry name" value="LRRNT_2"/>
    <property type="match status" value="1"/>
</dbReference>
<dbReference type="GO" id="GO:0005783">
    <property type="term" value="C:endoplasmic reticulum"/>
    <property type="evidence" value="ECO:0007669"/>
    <property type="project" value="UniProtKB-ARBA"/>
</dbReference>
<evidence type="ECO:0000256" key="12">
    <source>
        <dbReference type="ARBA" id="ARBA00022989"/>
    </source>
</evidence>
<dbReference type="InterPro" id="IPR052451">
    <property type="entry name" value="Ser/Thr_kinase-like"/>
</dbReference>
<keyword evidence="10" id="KW-0547">Nucleotide-binding</keyword>
<comment type="function">
    <text evidence="1">May be involved in both secretory and endocytic intracellular trafficking in the endosomal/prevacuolar compartments.</text>
</comment>
<dbReference type="InterPro" id="IPR025875">
    <property type="entry name" value="Leu-rich_rpt_4"/>
</dbReference>
<dbReference type="EMBL" id="VDCV01000016">
    <property type="protein sequence ID" value="KAB5520087.1"/>
    <property type="molecule type" value="Genomic_DNA"/>
</dbReference>
<comment type="caution">
    <text evidence="18">The sequence shown here is derived from an EMBL/GenBank/DDBJ whole genome shotgun (WGS) entry which is preliminary data.</text>
</comment>
<evidence type="ECO:0000256" key="8">
    <source>
        <dbReference type="ARBA" id="ARBA00022729"/>
    </source>
</evidence>
<evidence type="ECO:0000256" key="3">
    <source>
        <dbReference type="ARBA" id="ARBA00004167"/>
    </source>
</evidence>
<evidence type="ECO:0000256" key="14">
    <source>
        <dbReference type="ARBA" id="ARBA00023170"/>
    </source>
</evidence>
<evidence type="ECO:0000256" key="2">
    <source>
        <dbReference type="ARBA" id="ARBA00004127"/>
    </source>
</evidence>
<dbReference type="InterPro" id="IPR013210">
    <property type="entry name" value="LRR_N_plant-typ"/>
</dbReference>
<feature type="transmembrane region" description="Helical" evidence="16">
    <location>
        <begin position="79"/>
        <end position="97"/>
    </location>
</feature>
<keyword evidence="8" id="KW-0732">Signal</keyword>
<feature type="region of interest" description="Disordered" evidence="15">
    <location>
        <begin position="1"/>
        <end position="24"/>
    </location>
</feature>
<evidence type="ECO:0000256" key="15">
    <source>
        <dbReference type="SAM" id="MobiDB-lite"/>
    </source>
</evidence>
<keyword evidence="14" id="KW-0675">Receptor</keyword>
<protein>
    <recommendedName>
        <fullName evidence="17">Protein kinase domain-containing protein</fullName>
    </recommendedName>
</protein>
<dbReference type="Pfam" id="PF07714">
    <property type="entry name" value="PK_Tyr_Ser-Thr"/>
    <property type="match status" value="1"/>
</dbReference>
<dbReference type="InterPro" id="IPR001611">
    <property type="entry name" value="Leu-rich_rpt"/>
</dbReference>
<dbReference type="InterPro" id="IPR032675">
    <property type="entry name" value="LRR_dom_sf"/>
</dbReference>
<keyword evidence="13 16" id="KW-0472">Membrane</keyword>
<dbReference type="Pfam" id="PF00560">
    <property type="entry name" value="LRR_1"/>
    <property type="match status" value="4"/>
</dbReference>
<dbReference type="PANTHER" id="PTHR48008:SF2">
    <property type="entry name" value="PROBABLY INACTIVE LEUCINE-RICH REPEAT RECEPTOR-LIKE PROTEIN KINASE IMK2"/>
    <property type="match status" value="1"/>
</dbReference>
<feature type="region of interest" description="Disordered" evidence="15">
    <location>
        <begin position="695"/>
        <end position="721"/>
    </location>
</feature>
<feature type="compositionally biased region" description="Low complexity" evidence="15">
    <location>
        <begin position="7"/>
        <end position="22"/>
    </location>
</feature>
<dbReference type="SUPFAM" id="SSF52058">
    <property type="entry name" value="L domain-like"/>
    <property type="match status" value="1"/>
</dbReference>
<dbReference type="Pfam" id="PF03208">
    <property type="entry name" value="PRA1"/>
    <property type="match status" value="1"/>
</dbReference>
<dbReference type="PROSITE" id="PS50011">
    <property type="entry name" value="PROTEIN_KINASE_DOM"/>
    <property type="match status" value="1"/>
</dbReference>
<keyword evidence="7 16" id="KW-0812">Transmembrane</keyword>
<keyword evidence="19" id="KW-1185">Reference proteome</keyword>
<keyword evidence="12 16" id="KW-1133">Transmembrane helix</keyword>
<evidence type="ECO:0000256" key="9">
    <source>
        <dbReference type="ARBA" id="ARBA00022737"/>
    </source>
</evidence>
<organism evidence="18 19">
    <name type="scientific">Salix brachista</name>
    <dbReference type="NCBI Taxonomy" id="2182728"/>
    <lineage>
        <taxon>Eukaryota</taxon>
        <taxon>Viridiplantae</taxon>
        <taxon>Streptophyta</taxon>
        <taxon>Embryophyta</taxon>
        <taxon>Tracheophyta</taxon>
        <taxon>Spermatophyta</taxon>
        <taxon>Magnoliopsida</taxon>
        <taxon>eudicotyledons</taxon>
        <taxon>Gunneridae</taxon>
        <taxon>Pentapetalae</taxon>
        <taxon>rosids</taxon>
        <taxon>fabids</taxon>
        <taxon>Malpighiales</taxon>
        <taxon>Salicaceae</taxon>
        <taxon>Saliceae</taxon>
        <taxon>Salix</taxon>
    </lineage>
</organism>
<reference evidence="19" key="1">
    <citation type="journal article" date="2019" name="Gigascience">
        <title>De novo genome assembly of the endangered Acer yangbiense, a plant species with extremely small populations endemic to Yunnan Province, China.</title>
        <authorList>
            <person name="Yang J."/>
            <person name="Wariss H.M."/>
            <person name="Tao L."/>
            <person name="Zhang R."/>
            <person name="Yun Q."/>
            <person name="Hollingsworth P."/>
            <person name="Dao Z."/>
            <person name="Luo G."/>
            <person name="Guo H."/>
            <person name="Ma Y."/>
            <person name="Sun W."/>
        </authorList>
    </citation>
    <scope>NUCLEOTIDE SEQUENCE [LARGE SCALE GENOMIC DNA]</scope>
    <source>
        <strain evidence="19">cv. br00</strain>
    </source>
</reference>
<dbReference type="InterPro" id="IPR001245">
    <property type="entry name" value="Ser-Thr/Tyr_kinase_cat_dom"/>
</dbReference>
<accession>A0A5N5JZ22</accession>
<feature type="domain" description="Protein kinase" evidence="17">
    <location>
        <begin position="746"/>
        <end position="930"/>
    </location>
</feature>
<dbReference type="SMART" id="SM00369">
    <property type="entry name" value="LRR_TYP"/>
    <property type="match status" value="6"/>
</dbReference>
<dbReference type="GO" id="GO:0016192">
    <property type="term" value="P:vesicle-mediated transport"/>
    <property type="evidence" value="ECO:0007669"/>
    <property type="project" value="UniProtKB-ARBA"/>
</dbReference>
<dbReference type="SUPFAM" id="SSF56112">
    <property type="entry name" value="Protein kinase-like (PK-like)"/>
    <property type="match status" value="1"/>
</dbReference>
<evidence type="ECO:0000256" key="4">
    <source>
        <dbReference type="ARBA" id="ARBA00006483"/>
    </source>
</evidence>
<gene>
    <name evidence="18" type="ORF">DKX38_024406</name>
</gene>
<dbReference type="Gene3D" id="1.10.510.10">
    <property type="entry name" value="Transferase(Phosphotransferase) domain 1"/>
    <property type="match status" value="1"/>
</dbReference>
<dbReference type="InterPro" id="IPR000719">
    <property type="entry name" value="Prot_kinase_dom"/>
</dbReference>
<keyword evidence="11" id="KW-0067">ATP-binding</keyword>
<evidence type="ECO:0000256" key="11">
    <source>
        <dbReference type="ARBA" id="ARBA00022840"/>
    </source>
</evidence>
<dbReference type="FunFam" id="3.80.10.10:FF:000062">
    <property type="entry name" value="protein STRUBBELIG-RECEPTOR FAMILY 3"/>
    <property type="match status" value="1"/>
</dbReference>
<comment type="similarity">
    <text evidence="4">Belongs to the PRA1 family.</text>
</comment>
<evidence type="ECO:0000256" key="13">
    <source>
        <dbReference type="ARBA" id="ARBA00023136"/>
    </source>
</evidence>
<evidence type="ECO:0000256" key="1">
    <source>
        <dbReference type="ARBA" id="ARBA00002501"/>
    </source>
</evidence>
<feature type="region of interest" description="Disordered" evidence="15">
    <location>
        <begin position="907"/>
        <end position="930"/>
    </location>
</feature>
<dbReference type="InterPro" id="IPR004895">
    <property type="entry name" value="Prenylated_rab_accept_PRA1"/>
</dbReference>
<sequence>MSSPVLPITNPQPTTTTAAASQPPLPPHAFRAFLNNITESARNGFAQRRPFTELIDRSAFSKPESISEATTRIRKNYTYFRINYLTIISVILAFSLLSNPFSLLLLVGLLCSWLFLYLFRASDQPLVISGRTFSNRETLGILIVLSVFVVFLTNVGSVIISALLVGVGIVCAHGAFRAPEDLFLDDVQENASTGFLSSFLGGAATNVVASAAPIVAAAHLWDLGVDFVVGRLPCLGYVFSFFASSQKWDGVIVTQSDYQSLRAIKNELVDFKGFLRSWNDSGYGACSGRWAGIKCVKGQVIAIQLPWKGLGGRISEKIGQLQGLRKISLHDNVLGGTVPFSLGFLRNLRGVYLFNNRLSGSIPPSLGNCPVLQSLDLSNNSLIGSIPPSLANSTKLYRLNLSFNSLMGSIPVGLTQSPSLIFLSIQQNNLSGPIPDSWGSKGNYSYHLQFLTLDHNRISGTIPDSLSKLALLQEISLSHNQLSGAIPYEMGSLSRLQKLDISNNAFSGSIPFSFSNLTSLVSLNLEGNRLDNQIPEGFDRLHNLSMLNLKNNQFKGPIPASIGNVSSINQLDLAQNNFSGEIPASLARLANLTYFNVSYNNLSGSVPSSLAKKFNSSSFVGNLQLCGYSISTPCPSPPPPEILPAPTKGSPKHHHRKLSTKDIILIAAGILLVVLLLLCVILLCCLMKKRSASKEKSGKTTTRGLPGKGEKTGAAAGPEVESGGEMGGKLVHFDGPFLFTADDLLCATAEIMGKSTYGTAYKATLEDGNQVAVKRLREKTTKGQREFENEAAALGKIRHPNLIALRAFYIGPKGEKLLVFDYMHKGSLASYLHGEPMNGMDLPQWVASIVQEEWTNEVFDLEIMRDAQTIGDELLNTLKLALHCVDPTPAARPEAEQVVQQLEEIKPELAPAAAAADDHDEGAEVPPTTE</sequence>
<dbReference type="FunFam" id="3.30.200.20:FF:000486">
    <property type="entry name" value="Leucine-rich repeat receptor-like protein kinase"/>
    <property type="match status" value="1"/>
</dbReference>
<dbReference type="GO" id="GO:0005524">
    <property type="term" value="F:ATP binding"/>
    <property type="evidence" value="ECO:0007669"/>
    <property type="project" value="UniProtKB-KW"/>
</dbReference>
<proteinExistence type="inferred from homology"/>